<accession>A0A2K3DPR7</accession>
<dbReference type="Gramene" id="PNW82535">
    <property type="protein sequence ID" value="PNW82535"/>
    <property type="gene ID" value="CHLRE_06g282850v5"/>
</dbReference>
<dbReference type="Proteomes" id="UP000006906">
    <property type="component" value="Chromosome 6"/>
</dbReference>
<dbReference type="PaxDb" id="3055-EDP01590"/>
<dbReference type="OrthoDB" id="545996at2759"/>
<feature type="region of interest" description="Disordered" evidence="1">
    <location>
        <begin position="738"/>
        <end position="776"/>
    </location>
</feature>
<evidence type="ECO:0000256" key="2">
    <source>
        <dbReference type="SAM" id="Phobius"/>
    </source>
</evidence>
<dbReference type="RefSeq" id="XP_042924001.1">
    <property type="nucleotide sequence ID" value="XM_043063295.1"/>
</dbReference>
<feature type="transmembrane region" description="Helical" evidence="2">
    <location>
        <begin position="783"/>
        <end position="809"/>
    </location>
</feature>
<keyword evidence="2" id="KW-0472">Membrane</keyword>
<organism evidence="3 4">
    <name type="scientific">Chlamydomonas reinhardtii</name>
    <name type="common">Chlamydomonas smithii</name>
    <dbReference type="NCBI Taxonomy" id="3055"/>
    <lineage>
        <taxon>Eukaryota</taxon>
        <taxon>Viridiplantae</taxon>
        <taxon>Chlorophyta</taxon>
        <taxon>core chlorophytes</taxon>
        <taxon>Chlorophyceae</taxon>
        <taxon>CS clade</taxon>
        <taxon>Chlamydomonadales</taxon>
        <taxon>Chlamydomonadaceae</taxon>
        <taxon>Chlamydomonas</taxon>
    </lineage>
</organism>
<dbReference type="AlphaFoldDB" id="A0A2K3DPR7"/>
<keyword evidence="4" id="KW-1185">Reference proteome</keyword>
<feature type="compositionally biased region" description="Low complexity" evidence="1">
    <location>
        <begin position="741"/>
        <end position="775"/>
    </location>
</feature>
<dbReference type="GeneID" id="5720951"/>
<sequence length="912" mass="93385">MQRVTRSQAKKVQAQGSDELASSSFWLPSVQPSPALQEQPLQPLSAHATGSTVSSGSRHLRPGDWRAAAAAETGGGPVQAPPADFSFAVDITPNIDDVHSPASSIFTDGAASPALNSYNGTPNALSPLRPRVLATSSVLDAAATWAGTPATQEGTPAMGKEAARGAQTAQGSPASLGGDEVSFTWQSQSAADDEDVEQPELPQPMSPQSPSAALQRIGSLGELSTPGSGGYNSPVINVTMKEQQPPESIMRSSVTHNPLFVDRPAPVMENDTVAKALSLTPCSNADDSGAARESRGDMVQPVQLPAEPPSPILPALDLETPRRSIRGLSAMFGNTGATSAGVSGHNAATSNKQQATPCSGLSQPSWGAAPAHASAAEVTPCSAPALRDSVADVKGASRPEAAAPGAPAATSPNAGSRRSSLQVDVDDTTGPRNLDQTPRKTGRSSSSKTKEADVQQVSSQRRTSLSSAPASQPAAHSNVAQAGAQAPAAPQPKQQRRASSGSMLMSAASWLAILLCAVLMAFNNPFSSLQHPERFIELNKLGPVCFPEPFPGAWLKWPAASSVAAPSSLTASPALDKPVDAVQPGLVSDVTLLTPSADIAAVESDPSPKQEVSVQLEAVTEALVLVEGEPVAEVAEPQQPSAAEAVVEEPAAEGVVSSSAHVAEEPLVVGEIAAAQQPESAQEVPAPPTASGSAEADVQPAEELLNEPIVEVAVEQAPLASVPKTAFVDVPADVPAEAESAARQATGTADAADADAQVADVVPSSADSSSSSETAMEQGPRRLLGWSLAELFIGVVLACAAGVGLALAVERYGLYPDAQREAAAAAERAVAAMQQAPKAAEAAPAAPLPLTPTARILKLRTPLRAGAPWSNERTAVASEAGSDVHERDVQRTPAGAFVWKQNRLVYVEDGLE</sequence>
<dbReference type="ExpressionAtlas" id="A0A2K3DPR7">
    <property type="expression patterns" value="baseline"/>
</dbReference>
<dbReference type="KEGG" id="cre:CHLRE_06g282850v5"/>
<feature type="region of interest" description="Disordered" evidence="1">
    <location>
        <begin position="392"/>
        <end position="500"/>
    </location>
</feature>
<feature type="compositionally biased region" description="Low complexity" evidence="1">
    <location>
        <begin position="464"/>
        <end position="500"/>
    </location>
</feature>
<feature type="region of interest" description="Disordered" evidence="1">
    <location>
        <begin position="675"/>
        <end position="699"/>
    </location>
</feature>
<name>A0A2K3DPR7_CHLRE</name>
<keyword evidence="2" id="KW-1133">Transmembrane helix</keyword>
<protein>
    <submittedName>
        <fullName evidence="3">Uncharacterized protein</fullName>
    </submittedName>
</protein>
<keyword evidence="2" id="KW-0812">Transmembrane</keyword>
<feature type="compositionally biased region" description="Polar residues" evidence="1">
    <location>
        <begin position="339"/>
        <end position="365"/>
    </location>
</feature>
<feature type="compositionally biased region" description="Low complexity" evidence="1">
    <location>
        <begin position="398"/>
        <end position="416"/>
    </location>
</feature>
<feature type="region of interest" description="Disordered" evidence="1">
    <location>
        <begin position="147"/>
        <end position="214"/>
    </location>
</feature>
<feature type="compositionally biased region" description="Polar residues" evidence="1">
    <location>
        <begin position="14"/>
        <end position="57"/>
    </location>
</feature>
<feature type="region of interest" description="Disordered" evidence="1">
    <location>
        <begin position="1"/>
        <end position="80"/>
    </location>
</feature>
<gene>
    <name evidence="3" type="ORF">CHLRE_06g282850v5</name>
</gene>
<proteinExistence type="predicted"/>
<dbReference type="InParanoid" id="A0A2K3DPR7"/>
<evidence type="ECO:0000256" key="1">
    <source>
        <dbReference type="SAM" id="MobiDB-lite"/>
    </source>
</evidence>
<reference evidence="3 4" key="1">
    <citation type="journal article" date="2007" name="Science">
        <title>The Chlamydomonas genome reveals the evolution of key animal and plant functions.</title>
        <authorList>
            <person name="Merchant S.S."/>
            <person name="Prochnik S.E."/>
            <person name="Vallon O."/>
            <person name="Harris E.H."/>
            <person name="Karpowicz S.J."/>
            <person name="Witman G.B."/>
            <person name="Terry A."/>
            <person name="Salamov A."/>
            <person name="Fritz-Laylin L.K."/>
            <person name="Marechal-Drouard L."/>
            <person name="Marshall W.F."/>
            <person name="Qu L.H."/>
            <person name="Nelson D.R."/>
            <person name="Sanderfoot A.A."/>
            <person name="Spalding M.H."/>
            <person name="Kapitonov V.V."/>
            <person name="Ren Q."/>
            <person name="Ferris P."/>
            <person name="Lindquist E."/>
            <person name="Shapiro H."/>
            <person name="Lucas S.M."/>
            <person name="Grimwood J."/>
            <person name="Schmutz J."/>
            <person name="Cardol P."/>
            <person name="Cerutti H."/>
            <person name="Chanfreau G."/>
            <person name="Chen C.L."/>
            <person name="Cognat V."/>
            <person name="Croft M.T."/>
            <person name="Dent R."/>
            <person name="Dutcher S."/>
            <person name="Fernandez E."/>
            <person name="Fukuzawa H."/>
            <person name="Gonzalez-Ballester D."/>
            <person name="Gonzalez-Halphen D."/>
            <person name="Hallmann A."/>
            <person name="Hanikenne M."/>
            <person name="Hippler M."/>
            <person name="Inwood W."/>
            <person name="Jabbari K."/>
            <person name="Kalanon M."/>
            <person name="Kuras R."/>
            <person name="Lefebvre P.A."/>
            <person name="Lemaire S.D."/>
            <person name="Lobanov A.V."/>
            <person name="Lohr M."/>
            <person name="Manuell A."/>
            <person name="Meier I."/>
            <person name="Mets L."/>
            <person name="Mittag M."/>
            <person name="Mittelmeier T."/>
            <person name="Moroney J.V."/>
            <person name="Moseley J."/>
            <person name="Napoli C."/>
            <person name="Nedelcu A.M."/>
            <person name="Niyogi K."/>
            <person name="Novoselov S.V."/>
            <person name="Paulsen I.T."/>
            <person name="Pazour G."/>
            <person name="Purton S."/>
            <person name="Ral J.P."/>
            <person name="Riano-Pachon D.M."/>
            <person name="Riekhof W."/>
            <person name="Rymarquis L."/>
            <person name="Schroda M."/>
            <person name="Stern D."/>
            <person name="Umen J."/>
            <person name="Willows R."/>
            <person name="Wilson N."/>
            <person name="Zimmer S.L."/>
            <person name="Allmer J."/>
            <person name="Balk J."/>
            <person name="Bisova K."/>
            <person name="Chen C.J."/>
            <person name="Elias M."/>
            <person name="Gendler K."/>
            <person name="Hauser C."/>
            <person name="Lamb M.R."/>
            <person name="Ledford H."/>
            <person name="Long J.C."/>
            <person name="Minagawa J."/>
            <person name="Page M.D."/>
            <person name="Pan J."/>
            <person name="Pootakham W."/>
            <person name="Roje S."/>
            <person name="Rose A."/>
            <person name="Stahlberg E."/>
            <person name="Terauchi A.M."/>
            <person name="Yang P."/>
            <person name="Ball S."/>
            <person name="Bowler C."/>
            <person name="Dieckmann C.L."/>
            <person name="Gladyshev V.N."/>
            <person name="Green P."/>
            <person name="Jorgensen R."/>
            <person name="Mayfield S."/>
            <person name="Mueller-Roeber B."/>
            <person name="Rajamani S."/>
            <person name="Sayre R.T."/>
            <person name="Brokstein P."/>
            <person name="Dubchak I."/>
            <person name="Goodstein D."/>
            <person name="Hornick L."/>
            <person name="Huang Y.W."/>
            <person name="Jhaveri J."/>
            <person name="Luo Y."/>
            <person name="Martinez D."/>
            <person name="Ngau W.C."/>
            <person name="Otillar B."/>
            <person name="Poliakov A."/>
            <person name="Porter A."/>
            <person name="Szajkowski L."/>
            <person name="Werner G."/>
            <person name="Zhou K."/>
            <person name="Grigoriev I.V."/>
            <person name="Rokhsar D.S."/>
            <person name="Grossman A.R."/>
        </authorList>
    </citation>
    <scope>NUCLEOTIDE SEQUENCE [LARGE SCALE GENOMIC DNA]</scope>
    <source>
        <strain evidence="4">CC-503</strain>
    </source>
</reference>
<evidence type="ECO:0000313" key="3">
    <source>
        <dbReference type="EMBL" id="PNW82535.1"/>
    </source>
</evidence>
<dbReference type="EMBL" id="CM008967">
    <property type="protein sequence ID" value="PNW82535.1"/>
    <property type="molecule type" value="Genomic_DNA"/>
</dbReference>
<feature type="region of interest" description="Disordered" evidence="1">
    <location>
        <begin position="339"/>
        <end position="367"/>
    </location>
</feature>
<evidence type="ECO:0000313" key="4">
    <source>
        <dbReference type="Proteomes" id="UP000006906"/>
    </source>
</evidence>